<keyword evidence="3" id="KW-1185">Reference proteome</keyword>
<organism evidence="2 3">
    <name type="scientific">Staurois parvus</name>
    <dbReference type="NCBI Taxonomy" id="386267"/>
    <lineage>
        <taxon>Eukaryota</taxon>
        <taxon>Metazoa</taxon>
        <taxon>Chordata</taxon>
        <taxon>Craniata</taxon>
        <taxon>Vertebrata</taxon>
        <taxon>Euteleostomi</taxon>
        <taxon>Amphibia</taxon>
        <taxon>Batrachia</taxon>
        <taxon>Anura</taxon>
        <taxon>Neobatrachia</taxon>
        <taxon>Ranoidea</taxon>
        <taxon>Ranidae</taxon>
        <taxon>Staurois</taxon>
    </lineage>
</organism>
<dbReference type="Proteomes" id="UP001162483">
    <property type="component" value="Unassembled WGS sequence"/>
</dbReference>
<name>A0ABN9EF42_9NEOB</name>
<proteinExistence type="predicted"/>
<protein>
    <recommendedName>
        <fullName evidence="4">Secreted protein</fullName>
    </recommendedName>
</protein>
<sequence length="106" mass="11801">ILHFRGGGLLCLLTVLLRQLGHTAQHSHLEQCEYSEAHRHRPRVKHTQHTVNPLIAPHVDPFLPSIISTASVLFISTDHCIGVTEDASDTQSVPYQCQNVHRSPAI</sequence>
<keyword evidence="1" id="KW-0732">Signal</keyword>
<feature type="signal peptide" evidence="1">
    <location>
        <begin position="1"/>
        <end position="23"/>
    </location>
</feature>
<feature type="non-terminal residue" evidence="2">
    <location>
        <position position="106"/>
    </location>
</feature>
<gene>
    <name evidence="2" type="ORF">SPARVUS_LOCUS9669397</name>
</gene>
<reference evidence="2" key="1">
    <citation type="submission" date="2023-05" db="EMBL/GenBank/DDBJ databases">
        <authorList>
            <person name="Stuckert A."/>
        </authorList>
    </citation>
    <scope>NUCLEOTIDE SEQUENCE</scope>
</reference>
<dbReference type="EMBL" id="CATNWA010015370">
    <property type="protein sequence ID" value="CAI9582557.1"/>
    <property type="molecule type" value="Genomic_DNA"/>
</dbReference>
<evidence type="ECO:0000313" key="3">
    <source>
        <dbReference type="Proteomes" id="UP001162483"/>
    </source>
</evidence>
<feature type="chain" id="PRO_5045940988" description="Secreted protein" evidence="1">
    <location>
        <begin position="24"/>
        <end position="106"/>
    </location>
</feature>
<feature type="non-terminal residue" evidence="2">
    <location>
        <position position="1"/>
    </location>
</feature>
<evidence type="ECO:0008006" key="4">
    <source>
        <dbReference type="Google" id="ProtNLM"/>
    </source>
</evidence>
<accession>A0ABN9EF42</accession>
<comment type="caution">
    <text evidence="2">The sequence shown here is derived from an EMBL/GenBank/DDBJ whole genome shotgun (WGS) entry which is preliminary data.</text>
</comment>
<evidence type="ECO:0000313" key="2">
    <source>
        <dbReference type="EMBL" id="CAI9582557.1"/>
    </source>
</evidence>
<evidence type="ECO:0000256" key="1">
    <source>
        <dbReference type="SAM" id="SignalP"/>
    </source>
</evidence>